<dbReference type="AlphaFoldDB" id="A0A1I5T1F5"/>
<proteinExistence type="predicted"/>
<evidence type="ECO:0000313" key="2">
    <source>
        <dbReference type="Proteomes" id="UP000198577"/>
    </source>
</evidence>
<keyword evidence="2" id="KW-1185">Reference proteome</keyword>
<dbReference type="STRING" id="937334.SAMN05444406_103140"/>
<accession>A0A1I5T1F5</accession>
<dbReference type="GO" id="GO:0051607">
    <property type="term" value="P:defense response to virus"/>
    <property type="evidence" value="ECO:0007669"/>
    <property type="project" value="UniProtKB-KW"/>
</dbReference>
<dbReference type="OrthoDB" id="1730014at2"/>
<dbReference type="RefSeq" id="WP_025748581.1">
    <property type="nucleotide sequence ID" value="NZ_FOXR01000003.1"/>
</dbReference>
<gene>
    <name evidence="1" type="ORF">SAMN05444406_103140</name>
</gene>
<reference evidence="1 2" key="1">
    <citation type="submission" date="2016-10" db="EMBL/GenBank/DDBJ databases">
        <authorList>
            <person name="de Groot N.N."/>
        </authorList>
    </citation>
    <scope>NUCLEOTIDE SEQUENCE [LARGE SCALE GENOMIC DNA]</scope>
    <source>
        <strain evidence="1 2">DSM 20678</strain>
    </source>
</reference>
<protein>
    <submittedName>
        <fullName evidence="1">Uncharacterized protein</fullName>
    </submittedName>
</protein>
<evidence type="ECO:0000313" key="1">
    <source>
        <dbReference type="EMBL" id="SFP76875.1"/>
    </source>
</evidence>
<organism evidence="1 2">
    <name type="scientific">Caldicoprobacter faecalis</name>
    <dbReference type="NCBI Taxonomy" id="937334"/>
    <lineage>
        <taxon>Bacteria</taxon>
        <taxon>Bacillati</taxon>
        <taxon>Bacillota</taxon>
        <taxon>Clostridia</taxon>
        <taxon>Caldicoprobacterales</taxon>
        <taxon>Caldicoprobacteraceae</taxon>
        <taxon>Caldicoprobacter</taxon>
    </lineage>
</organism>
<name>A0A1I5T1F5_9FIRM</name>
<dbReference type="Proteomes" id="UP000198577">
    <property type="component" value="Unassembled WGS sequence"/>
</dbReference>
<sequence>MNVKLNFASPFIVGGIKQVSNYIESIDYIPGNVVRAAFARYILNNCFYYDPNEVVIVRGSKRKNWVYFKDKPKCAECLVRALCQKFDRIKFSFFYPEATKVIPSTVMVCKINPQHGFIDRLIQEPKCTKCEGGRGRVEFVSGFLKDGKNYSVIKSFITKTAINRYTGTAKDGALYSVLAVSATYKDKDYEDNVFVGQIQGLTPEELGVIDELRIGKYTSVGFGRCSISVEDEGQDILLDVKKVVQRMEEFDAKYKEYNGIDDANRRYFAIKFVSDAKLNFEQNGIDKYMSTDEYKALWFKALGIDLDVEIEKVYAEVINFRGYDTSKVEDDKREQPIHMVEKGSVIVFKTSLDFGNVVDYFGSIEGFGMDTSDGFGKFDYHFGGVC</sequence>
<dbReference type="EMBL" id="FOXR01000003">
    <property type="protein sequence ID" value="SFP76875.1"/>
    <property type="molecule type" value="Genomic_DNA"/>
</dbReference>